<dbReference type="EMBL" id="AP018711">
    <property type="protein sequence ID" value="BBE35011.1"/>
    <property type="molecule type" value="Genomic_DNA"/>
</dbReference>
<dbReference type="CDD" id="cd00293">
    <property type="entry name" value="USP-like"/>
    <property type="match status" value="1"/>
</dbReference>
<accession>A0AAD1D916</accession>
<reference evidence="3 4" key="1">
    <citation type="submission" date="2018-06" db="EMBL/GenBank/DDBJ databases">
        <title>Complete Genome Sequence of the Microcystin-Degrading Bacterium Sphingosinicella microcystinivorans Strain B-9.</title>
        <authorList>
            <person name="Jin H."/>
            <person name="Nishizawa T."/>
            <person name="Guo Y."/>
            <person name="Nishizawa A."/>
            <person name="Park H."/>
            <person name="Kato H."/>
            <person name="Tsuji K."/>
            <person name="Harada K."/>
        </authorList>
    </citation>
    <scope>NUCLEOTIDE SEQUENCE [LARGE SCALE GENOMIC DNA]</scope>
    <source>
        <strain evidence="3 4">B9</strain>
    </source>
</reference>
<protein>
    <submittedName>
        <fullName evidence="3">Universal stress protein A</fullName>
    </submittedName>
</protein>
<name>A0AAD1D916_SPHMI</name>
<evidence type="ECO:0000259" key="2">
    <source>
        <dbReference type="Pfam" id="PF00582"/>
    </source>
</evidence>
<evidence type="ECO:0000313" key="3">
    <source>
        <dbReference type="EMBL" id="BBE35011.1"/>
    </source>
</evidence>
<dbReference type="InterPro" id="IPR006015">
    <property type="entry name" value="Universal_stress_UspA"/>
</dbReference>
<dbReference type="Pfam" id="PF00582">
    <property type="entry name" value="Usp"/>
    <property type="match status" value="1"/>
</dbReference>
<dbReference type="InterPro" id="IPR006016">
    <property type="entry name" value="UspA"/>
</dbReference>
<feature type="domain" description="UspA" evidence="2">
    <location>
        <begin position="156"/>
        <end position="276"/>
    </location>
</feature>
<dbReference type="SUPFAM" id="SSF52402">
    <property type="entry name" value="Adenine nucleotide alpha hydrolases-like"/>
    <property type="match status" value="1"/>
</dbReference>
<organism evidence="3 4">
    <name type="scientific">Sphingosinicella microcystinivorans</name>
    <dbReference type="NCBI Taxonomy" id="335406"/>
    <lineage>
        <taxon>Bacteria</taxon>
        <taxon>Pseudomonadati</taxon>
        <taxon>Pseudomonadota</taxon>
        <taxon>Alphaproteobacteria</taxon>
        <taxon>Sphingomonadales</taxon>
        <taxon>Sphingosinicellaceae</taxon>
        <taxon>Sphingosinicella</taxon>
    </lineage>
</organism>
<evidence type="ECO:0000313" key="4">
    <source>
        <dbReference type="Proteomes" id="UP000275727"/>
    </source>
</evidence>
<evidence type="ECO:0000256" key="1">
    <source>
        <dbReference type="ARBA" id="ARBA00008791"/>
    </source>
</evidence>
<proteinExistence type="inferred from homology"/>
<dbReference type="RefSeq" id="WP_160119216.1">
    <property type="nucleotide sequence ID" value="NZ_AP018711.1"/>
</dbReference>
<sequence>MTIKTVLLHAASETLDPDRSAGAYALGLAGAFEAHLEALVLELDVITPKGAYGHHIAAEERSRIRSRNEEVGVAAEALRMAAQKQGVKACVITDRSHVHSTPEIATDHARLADIAVAGVCDEGLLSERMVAEALIFQSGRPVIIIPVKNETGFRAERIVIAWDFSKVAARALSDALPLLRRASEVTLVSFGDDKDFASSLSPEDVIAALRRRDVEATFRQMERGNRDIGEAINAVTAECRADLLVMGGFGHSRFRDFVLGGATRTILTEPRLPTLISH</sequence>
<gene>
    <name evidence="3" type="ORF">SmB9_26690</name>
</gene>
<dbReference type="PRINTS" id="PR01438">
    <property type="entry name" value="UNVRSLSTRESS"/>
</dbReference>
<dbReference type="AlphaFoldDB" id="A0AAD1D916"/>
<dbReference type="Proteomes" id="UP000275727">
    <property type="component" value="Chromosome"/>
</dbReference>
<dbReference type="KEGG" id="smic:SmB9_26690"/>
<dbReference type="Gene3D" id="3.40.50.12370">
    <property type="match status" value="1"/>
</dbReference>
<comment type="similarity">
    <text evidence="1">Belongs to the universal stress protein A family.</text>
</comment>